<dbReference type="PANTHER" id="PTHR11311">
    <property type="entry name" value="SPONDIN"/>
    <property type="match status" value="1"/>
</dbReference>
<feature type="signal peptide" evidence="2">
    <location>
        <begin position="1"/>
        <end position="19"/>
    </location>
</feature>
<name>A0ABN8N1X9_9CNID</name>
<keyword evidence="2" id="KW-0732">Signal</keyword>
<keyword evidence="5" id="KW-1185">Reference proteome</keyword>
<dbReference type="Proteomes" id="UP001159427">
    <property type="component" value="Unassembled WGS sequence"/>
</dbReference>
<dbReference type="PANTHER" id="PTHR11311:SF15">
    <property type="entry name" value="SPONDIN-2"/>
    <property type="match status" value="1"/>
</dbReference>
<dbReference type="PROSITE" id="PS51020">
    <property type="entry name" value="SPONDIN"/>
    <property type="match status" value="2"/>
</dbReference>
<keyword evidence="1" id="KW-1133">Transmembrane helix</keyword>
<keyword evidence="1" id="KW-0812">Transmembrane</keyword>
<comment type="caution">
    <text evidence="4">The sequence shown here is derived from an EMBL/GenBank/DDBJ whole genome shotgun (WGS) entry which is preliminary data.</text>
</comment>
<accession>A0ABN8N1X9</accession>
<evidence type="ECO:0000256" key="2">
    <source>
        <dbReference type="SAM" id="SignalP"/>
    </source>
</evidence>
<evidence type="ECO:0000313" key="5">
    <source>
        <dbReference type="Proteomes" id="UP001159427"/>
    </source>
</evidence>
<evidence type="ECO:0000259" key="3">
    <source>
        <dbReference type="PROSITE" id="PS51020"/>
    </source>
</evidence>
<evidence type="ECO:0000313" key="4">
    <source>
        <dbReference type="EMBL" id="CAH3041178.1"/>
    </source>
</evidence>
<gene>
    <name evidence="4" type="ORF">PEVE_00040192</name>
</gene>
<feature type="domain" description="Spondin" evidence="3">
    <location>
        <begin position="18"/>
        <end position="212"/>
    </location>
</feature>
<dbReference type="InterPro" id="IPR038678">
    <property type="entry name" value="Spondin_N_sf"/>
</dbReference>
<dbReference type="NCBIfam" id="NF038123">
    <property type="entry name" value="NF038123_dom"/>
    <property type="match status" value="2"/>
</dbReference>
<protein>
    <recommendedName>
        <fullName evidence="3">Spondin domain-containing protein</fullName>
    </recommendedName>
</protein>
<sequence length="471" mass="51357">MVGTVWLVALFGIFSAAYSANYKCQGVARYGLTFYGMWSNMTHPNAFPFPSGHFSPLVGASHESAYSLWMSGMKASQGVKNVAEMGDSTVLEQEIMQRITSTKTAWKQIKSGNMAINGTESVMNIEVEVTKDFPYVSLVTMLVPSPDWFTGIMKVSLCDASSGTWMDSWTIDDLQPWDAGTDNGTTFMAANNPTMPPGYISIITTTAPPTDFMNLSSSAIPTLGKMMLVRQNKPTMNQCSGMYYYTVKFEAKWSQATHPKGFPSSAHFSPLVIATHSYKYKMWSDMTRASPGVEEVAEIGAEGTLYNEVDKMKKSGFVSNVYKTGTISTPGGYTSTKIMVQNMYSMVSLITMIAPSPDWFVGVDSYDLCGTNGWKEKVTMDLLPWDAGTENGQTYKLNNMATDPVDVIMRITPNSNSDIGAHANVTFATVTFTREEMTTTQATTTASAPGLSAGLFAILSVSLLAIMGVLY</sequence>
<feature type="domain" description="Spondin" evidence="3">
    <location>
        <begin position="233"/>
        <end position="419"/>
    </location>
</feature>
<dbReference type="InterPro" id="IPR051418">
    <property type="entry name" value="Spondin/Thrombospondin_T1"/>
</dbReference>
<organism evidence="4 5">
    <name type="scientific">Porites evermanni</name>
    <dbReference type="NCBI Taxonomy" id="104178"/>
    <lineage>
        <taxon>Eukaryota</taxon>
        <taxon>Metazoa</taxon>
        <taxon>Cnidaria</taxon>
        <taxon>Anthozoa</taxon>
        <taxon>Hexacorallia</taxon>
        <taxon>Scleractinia</taxon>
        <taxon>Fungiina</taxon>
        <taxon>Poritidae</taxon>
        <taxon>Porites</taxon>
    </lineage>
</organism>
<feature type="transmembrane region" description="Helical" evidence="1">
    <location>
        <begin position="450"/>
        <end position="470"/>
    </location>
</feature>
<feature type="chain" id="PRO_5046176802" description="Spondin domain-containing protein" evidence="2">
    <location>
        <begin position="20"/>
        <end position="471"/>
    </location>
</feature>
<proteinExistence type="predicted"/>
<reference evidence="4 5" key="1">
    <citation type="submission" date="2022-05" db="EMBL/GenBank/DDBJ databases">
        <authorList>
            <consortium name="Genoscope - CEA"/>
            <person name="William W."/>
        </authorList>
    </citation>
    <scope>NUCLEOTIDE SEQUENCE [LARGE SCALE GENOMIC DNA]</scope>
</reference>
<keyword evidence="1" id="KW-0472">Membrane</keyword>
<dbReference type="InterPro" id="IPR009465">
    <property type="entry name" value="Spondin_N"/>
</dbReference>
<dbReference type="EMBL" id="CALNXI010000728">
    <property type="protein sequence ID" value="CAH3041178.1"/>
    <property type="molecule type" value="Genomic_DNA"/>
</dbReference>
<dbReference type="Pfam" id="PF06468">
    <property type="entry name" value="Spond_N"/>
    <property type="match status" value="2"/>
</dbReference>
<dbReference type="Gene3D" id="2.60.40.2130">
    <property type="entry name" value="F-spondin domain"/>
    <property type="match status" value="2"/>
</dbReference>
<evidence type="ECO:0000256" key="1">
    <source>
        <dbReference type="SAM" id="Phobius"/>
    </source>
</evidence>